<organism evidence="3 4">
    <name type="scientific">Zopfia rhizophila CBS 207.26</name>
    <dbReference type="NCBI Taxonomy" id="1314779"/>
    <lineage>
        <taxon>Eukaryota</taxon>
        <taxon>Fungi</taxon>
        <taxon>Dikarya</taxon>
        <taxon>Ascomycota</taxon>
        <taxon>Pezizomycotina</taxon>
        <taxon>Dothideomycetes</taxon>
        <taxon>Dothideomycetes incertae sedis</taxon>
        <taxon>Zopfiaceae</taxon>
        <taxon>Zopfia</taxon>
    </lineage>
</organism>
<dbReference type="PANTHER" id="PTHR34502:SF4">
    <property type="entry name" value="DUF6594 DOMAIN-CONTAINING PROTEIN"/>
    <property type="match status" value="1"/>
</dbReference>
<dbReference type="AlphaFoldDB" id="A0A6A6EBY0"/>
<feature type="transmembrane region" description="Helical" evidence="1">
    <location>
        <begin position="265"/>
        <end position="284"/>
    </location>
</feature>
<protein>
    <recommendedName>
        <fullName evidence="2">DUF6594 domain-containing protein</fullName>
    </recommendedName>
</protein>
<reference evidence="3" key="1">
    <citation type="journal article" date="2020" name="Stud. Mycol.">
        <title>101 Dothideomycetes genomes: a test case for predicting lifestyles and emergence of pathogens.</title>
        <authorList>
            <person name="Haridas S."/>
            <person name="Albert R."/>
            <person name="Binder M."/>
            <person name="Bloem J."/>
            <person name="Labutti K."/>
            <person name="Salamov A."/>
            <person name="Andreopoulos B."/>
            <person name="Baker S."/>
            <person name="Barry K."/>
            <person name="Bills G."/>
            <person name="Bluhm B."/>
            <person name="Cannon C."/>
            <person name="Castanera R."/>
            <person name="Culley D."/>
            <person name="Daum C."/>
            <person name="Ezra D."/>
            <person name="Gonzalez J."/>
            <person name="Henrissat B."/>
            <person name="Kuo A."/>
            <person name="Liang C."/>
            <person name="Lipzen A."/>
            <person name="Lutzoni F."/>
            <person name="Magnuson J."/>
            <person name="Mondo S."/>
            <person name="Nolan M."/>
            <person name="Ohm R."/>
            <person name="Pangilinan J."/>
            <person name="Park H.-J."/>
            <person name="Ramirez L."/>
            <person name="Alfaro M."/>
            <person name="Sun H."/>
            <person name="Tritt A."/>
            <person name="Yoshinaga Y."/>
            <person name="Zwiers L.-H."/>
            <person name="Turgeon B."/>
            <person name="Goodwin S."/>
            <person name="Spatafora J."/>
            <person name="Crous P."/>
            <person name="Grigoriev I."/>
        </authorList>
    </citation>
    <scope>NUCLEOTIDE SEQUENCE</scope>
    <source>
        <strain evidence="3">CBS 207.26</strain>
    </source>
</reference>
<keyword evidence="1" id="KW-0472">Membrane</keyword>
<sequence>MQGIRYRYSAFYQDITTYPELAIFRRFTEEWAWMLYNQITDIHQKAKECNAALAQSQGFPSGATVFSVTDWHRVHMREDNRYLSVKVEALMDSIRKYSQDLCLAHAVAQLPDHSRYFTEYLESYPNLFENGLFGPTGEEEVFYKLPKHPDSCALKSIPRRDVLTNLLIDKTRSLKTRIGSRLRKLWNRGEDAQQVQSNENVNLGTFIAIMDTFTCLYVPLLLSASMFVVNCIQSTRIRIAMIGVFGTIFSISFKLLAGQPTRSEVFAATAAYSAVLSVFVGATSSDPVGR</sequence>
<feature type="transmembrane region" description="Helical" evidence="1">
    <location>
        <begin position="203"/>
        <end position="227"/>
    </location>
</feature>
<dbReference type="Proteomes" id="UP000800200">
    <property type="component" value="Unassembled WGS sequence"/>
</dbReference>
<gene>
    <name evidence="3" type="ORF">K469DRAFT_103357</name>
</gene>
<dbReference type="PANTHER" id="PTHR34502">
    <property type="entry name" value="DUF6594 DOMAIN-CONTAINING PROTEIN-RELATED"/>
    <property type="match status" value="1"/>
</dbReference>
<name>A0A6A6EBY0_9PEZI</name>
<evidence type="ECO:0000259" key="2">
    <source>
        <dbReference type="Pfam" id="PF20237"/>
    </source>
</evidence>
<feature type="domain" description="DUF6594" evidence="2">
    <location>
        <begin position="8"/>
        <end position="276"/>
    </location>
</feature>
<dbReference type="InterPro" id="IPR046529">
    <property type="entry name" value="DUF6594"/>
</dbReference>
<dbReference type="EMBL" id="ML994626">
    <property type="protein sequence ID" value="KAF2187640.1"/>
    <property type="molecule type" value="Genomic_DNA"/>
</dbReference>
<evidence type="ECO:0000313" key="4">
    <source>
        <dbReference type="Proteomes" id="UP000800200"/>
    </source>
</evidence>
<keyword evidence="1" id="KW-1133">Transmembrane helix</keyword>
<evidence type="ECO:0000256" key="1">
    <source>
        <dbReference type="SAM" id="Phobius"/>
    </source>
</evidence>
<keyword evidence="1" id="KW-0812">Transmembrane</keyword>
<dbReference type="Pfam" id="PF20237">
    <property type="entry name" value="DUF6594"/>
    <property type="match status" value="1"/>
</dbReference>
<feature type="transmembrane region" description="Helical" evidence="1">
    <location>
        <begin position="239"/>
        <end position="259"/>
    </location>
</feature>
<dbReference type="OrthoDB" id="3793504at2759"/>
<proteinExistence type="predicted"/>
<keyword evidence="4" id="KW-1185">Reference proteome</keyword>
<accession>A0A6A6EBY0</accession>
<evidence type="ECO:0000313" key="3">
    <source>
        <dbReference type="EMBL" id="KAF2187640.1"/>
    </source>
</evidence>